<comment type="caution">
    <text evidence="2">The sequence shown here is derived from an EMBL/GenBank/DDBJ whole genome shotgun (WGS) entry which is preliminary data.</text>
</comment>
<name>A0ABN9S1S3_9DINO</name>
<reference evidence="2" key="1">
    <citation type="submission" date="2023-10" db="EMBL/GenBank/DDBJ databases">
        <authorList>
            <person name="Chen Y."/>
            <person name="Shah S."/>
            <person name="Dougan E. K."/>
            <person name="Thang M."/>
            <person name="Chan C."/>
        </authorList>
    </citation>
    <scope>NUCLEOTIDE SEQUENCE [LARGE SCALE GENOMIC DNA]</scope>
</reference>
<sequence length="180" mass="18148">EEEEEEEEEEERCPISAFSAPPCVAAVPARRLAPCPFAVPPPLSRRPAGLPVLPGVRGGPAGPELSGARGSGRCCCSKGGWLEGRPPRLPAFLRCSRPSGRPRAPGPPRSPRRGGSAPGASSGCHSARRAGGGAGPPRARADGRREEAGAPESAAGPRTAPLRGSACGTRGCSGPGTPTP</sequence>
<evidence type="ECO:0000313" key="2">
    <source>
        <dbReference type="EMBL" id="CAK0825678.1"/>
    </source>
</evidence>
<evidence type="ECO:0000256" key="1">
    <source>
        <dbReference type="SAM" id="MobiDB-lite"/>
    </source>
</evidence>
<proteinExistence type="predicted"/>
<organism evidence="2 3">
    <name type="scientific">Prorocentrum cordatum</name>
    <dbReference type="NCBI Taxonomy" id="2364126"/>
    <lineage>
        <taxon>Eukaryota</taxon>
        <taxon>Sar</taxon>
        <taxon>Alveolata</taxon>
        <taxon>Dinophyceae</taxon>
        <taxon>Prorocentrales</taxon>
        <taxon>Prorocentraceae</taxon>
        <taxon>Prorocentrum</taxon>
    </lineage>
</organism>
<feature type="region of interest" description="Disordered" evidence="1">
    <location>
        <begin position="40"/>
        <end position="180"/>
    </location>
</feature>
<evidence type="ECO:0000313" key="3">
    <source>
        <dbReference type="Proteomes" id="UP001189429"/>
    </source>
</evidence>
<keyword evidence="3" id="KW-1185">Reference proteome</keyword>
<dbReference type="Proteomes" id="UP001189429">
    <property type="component" value="Unassembled WGS sequence"/>
</dbReference>
<dbReference type="EMBL" id="CAUYUJ010009028">
    <property type="protein sequence ID" value="CAK0825678.1"/>
    <property type="molecule type" value="Genomic_DNA"/>
</dbReference>
<gene>
    <name evidence="2" type="ORF">PCOR1329_LOCUS25746</name>
</gene>
<protein>
    <submittedName>
        <fullName evidence="2">Uncharacterized protein</fullName>
    </submittedName>
</protein>
<feature type="compositionally biased region" description="Basic and acidic residues" evidence="1">
    <location>
        <begin position="139"/>
        <end position="148"/>
    </location>
</feature>
<feature type="compositionally biased region" description="Low complexity" evidence="1">
    <location>
        <begin position="113"/>
        <end position="123"/>
    </location>
</feature>
<feature type="compositionally biased region" description="Low complexity" evidence="1">
    <location>
        <begin position="62"/>
        <end position="72"/>
    </location>
</feature>
<accession>A0ABN9S1S3</accession>
<feature type="non-terminal residue" evidence="2">
    <location>
        <position position="1"/>
    </location>
</feature>